<dbReference type="EMBL" id="JAFLHG010000002">
    <property type="protein sequence ID" value="MBT8796888.1"/>
    <property type="molecule type" value="Genomic_DNA"/>
</dbReference>
<dbReference type="Gene3D" id="1.50.10.10">
    <property type="match status" value="1"/>
</dbReference>
<organism evidence="3 4">
    <name type="scientific">Microbacterium flavum</name>
    <dbReference type="NCBI Taxonomy" id="415216"/>
    <lineage>
        <taxon>Bacteria</taxon>
        <taxon>Bacillati</taxon>
        <taxon>Actinomycetota</taxon>
        <taxon>Actinomycetes</taxon>
        <taxon>Micrococcales</taxon>
        <taxon>Microbacteriaceae</taxon>
        <taxon>Microbacterium</taxon>
    </lineage>
</organism>
<dbReference type="Proteomes" id="UP000740605">
    <property type="component" value="Unassembled WGS sequence"/>
</dbReference>
<comment type="caution">
    <text evidence="3">The sequence shown here is derived from an EMBL/GenBank/DDBJ whole genome shotgun (WGS) entry which is preliminary data.</text>
</comment>
<evidence type="ECO:0000259" key="2">
    <source>
        <dbReference type="Pfam" id="PF19291"/>
    </source>
</evidence>
<keyword evidence="4" id="KW-1185">Reference proteome</keyword>
<gene>
    <name evidence="3" type="ORF">J0P97_02210</name>
</gene>
<protein>
    <submittedName>
        <fullName evidence="3">Glycoside hydrolase family 15 protein</fullName>
    </submittedName>
</protein>
<feature type="domain" description="GH15-like" evidence="1">
    <location>
        <begin position="560"/>
        <end position="601"/>
    </location>
</feature>
<reference evidence="3 4" key="1">
    <citation type="submission" date="2021-03" db="EMBL/GenBank/DDBJ databases">
        <title>Microbacterium pauli sp. nov., isolated from microfiltered milk.</title>
        <authorList>
            <person name="Bellassi P."/>
            <person name="Fontana A."/>
            <person name="Callegari M.L."/>
            <person name="Lorenzo M."/>
            <person name="Cappa F."/>
        </authorList>
    </citation>
    <scope>NUCLEOTIDE SEQUENCE [LARGE SCALE GENOMIC DNA]</scope>
    <source>
        <strain evidence="3 4">DSM 18909</strain>
    </source>
</reference>
<dbReference type="RefSeq" id="WP_215486151.1">
    <property type="nucleotide sequence ID" value="NZ_BAAAPJ010000001.1"/>
</dbReference>
<keyword evidence="3" id="KW-0378">Hydrolase</keyword>
<dbReference type="InterPro" id="IPR045582">
    <property type="entry name" value="Trehalase-like_N"/>
</dbReference>
<evidence type="ECO:0000313" key="3">
    <source>
        <dbReference type="EMBL" id="MBT8796888.1"/>
    </source>
</evidence>
<dbReference type="Pfam" id="PF19291">
    <property type="entry name" value="TREH_N"/>
    <property type="match status" value="1"/>
</dbReference>
<dbReference type="PANTHER" id="PTHR31616">
    <property type="entry name" value="TREHALASE"/>
    <property type="match status" value="1"/>
</dbReference>
<evidence type="ECO:0000313" key="4">
    <source>
        <dbReference type="Proteomes" id="UP000740605"/>
    </source>
</evidence>
<sequence length="609" mass="66537">MVPPGGTRGHNRDVPDAIEDYALLSSCRTAALVSRSGSIDWLCLPRFDSGSVFGALLGAPGQGSWQLRPTDPAAIATRRYDGDTFTLITRWEANGGVAEVHDCLPVDPRHLDLAHRVDLVRRVVGVSGEVEFAQEVRLRFDYARAVPWVRQTGTTGAPEITAIAGPDAVTIRGAALDADDHVHRGALTVAAGGVRDLVLTWHPSHHQAPAPLEVDDALATTHAWWTRWAARISTHEVHRSRVVRSLLTLRALTHRDTGGIIAAPTTSLPEQFHGSRNWDYRYVWLRDASLTIEVLLAHGFEHVVEHWRRWLLRAIAGDPRQLQIVYGIAGERDLDEREIPELPGYEGAAPVRIGNGAAAQYQADVTGEVLAALFAAREAGMNESALSWPLERALLRRTAERVDEPDQGIWEIRGEPRRFVHSRAMVWAAFDRGIRSVREHHLSGPADEWEGLRDRVRAEIDAHGVAAAGHFTQYEGTDAVDASLLLLPVVGFCAPDDPRMLATVAEIERTLMPDGLVLRYRTESGVDGLAGTENPFLACSFWLVEQYAATGRLADAQALMDRACALASDVGLLSEEYDVAAGRQAGNTPQALSHLALVRAADALDRAAV</sequence>
<evidence type="ECO:0000259" key="1">
    <source>
        <dbReference type="Pfam" id="PF00723"/>
    </source>
</evidence>
<feature type="domain" description="Trehalase-like N-terminal" evidence="2">
    <location>
        <begin position="16"/>
        <end position="143"/>
    </location>
</feature>
<name>A0ABS5XQV3_9MICO</name>
<feature type="domain" description="GH15-like" evidence="1">
    <location>
        <begin position="237"/>
        <end position="551"/>
    </location>
</feature>
<dbReference type="SUPFAM" id="SSF48208">
    <property type="entry name" value="Six-hairpin glycosidases"/>
    <property type="match status" value="1"/>
</dbReference>
<dbReference type="Pfam" id="PF00723">
    <property type="entry name" value="Glyco_hydro_15"/>
    <property type="match status" value="2"/>
</dbReference>
<dbReference type="InterPro" id="IPR008928">
    <property type="entry name" value="6-hairpin_glycosidase_sf"/>
</dbReference>
<accession>A0ABS5XQV3</accession>
<dbReference type="InterPro" id="IPR011613">
    <property type="entry name" value="GH15-like"/>
</dbReference>
<dbReference type="InterPro" id="IPR012341">
    <property type="entry name" value="6hp_glycosidase-like_sf"/>
</dbReference>
<proteinExistence type="predicted"/>
<dbReference type="PANTHER" id="PTHR31616:SF0">
    <property type="entry name" value="GLUCAN 1,4-ALPHA-GLUCOSIDASE"/>
    <property type="match status" value="1"/>
</dbReference>
<dbReference type="GO" id="GO:0016787">
    <property type="term" value="F:hydrolase activity"/>
    <property type="evidence" value="ECO:0007669"/>
    <property type="project" value="UniProtKB-KW"/>
</dbReference>